<keyword evidence="3" id="KW-1185">Reference proteome</keyword>
<dbReference type="InterPro" id="IPR036875">
    <property type="entry name" value="Znf_CCHC_sf"/>
</dbReference>
<evidence type="ECO:0000313" key="3">
    <source>
        <dbReference type="Proteomes" id="UP001162164"/>
    </source>
</evidence>
<gene>
    <name evidence="2" type="ORF">NQ317_004092</name>
</gene>
<evidence type="ECO:0008006" key="4">
    <source>
        <dbReference type="Google" id="ProtNLM"/>
    </source>
</evidence>
<protein>
    <recommendedName>
        <fullName evidence="4">Gag protein</fullName>
    </recommendedName>
</protein>
<reference evidence="2" key="1">
    <citation type="journal article" date="2023" name="Insect Mol. Biol.">
        <title>Genome sequencing provides insights into the evolution of gene families encoding plant cell wall-degrading enzymes in longhorned beetles.</title>
        <authorList>
            <person name="Shin N.R."/>
            <person name="Okamura Y."/>
            <person name="Kirsch R."/>
            <person name="Pauchet Y."/>
        </authorList>
    </citation>
    <scope>NUCLEOTIDE SEQUENCE</scope>
    <source>
        <strain evidence="2">MMC_N1</strain>
    </source>
</reference>
<name>A0ABQ9JV13_9CUCU</name>
<dbReference type="Proteomes" id="UP001162164">
    <property type="component" value="Unassembled WGS sequence"/>
</dbReference>
<organism evidence="2 3">
    <name type="scientific">Molorchus minor</name>
    <dbReference type="NCBI Taxonomy" id="1323400"/>
    <lineage>
        <taxon>Eukaryota</taxon>
        <taxon>Metazoa</taxon>
        <taxon>Ecdysozoa</taxon>
        <taxon>Arthropoda</taxon>
        <taxon>Hexapoda</taxon>
        <taxon>Insecta</taxon>
        <taxon>Pterygota</taxon>
        <taxon>Neoptera</taxon>
        <taxon>Endopterygota</taxon>
        <taxon>Coleoptera</taxon>
        <taxon>Polyphaga</taxon>
        <taxon>Cucujiformia</taxon>
        <taxon>Chrysomeloidea</taxon>
        <taxon>Cerambycidae</taxon>
        <taxon>Lamiinae</taxon>
        <taxon>Monochamini</taxon>
        <taxon>Molorchus</taxon>
    </lineage>
</organism>
<accession>A0ABQ9JV13</accession>
<feature type="compositionally biased region" description="Low complexity" evidence="1">
    <location>
        <begin position="244"/>
        <end position="289"/>
    </location>
</feature>
<proteinExistence type="predicted"/>
<sequence length="438" mass="50603">MALPQSQDTVEPYKLSEVFSIIPEFDGNQINLTTFLNSCTTAYDMAVGNQKTFLTIHIKNKLKGRAAELINSRNPNTWDEIKNLLENHFGDTRDLSALIQDLQRMRQLPNEAPLTFVARLQTHEAKMHAAVQKQHITGGQKQAQIQITESMVLNTLLTGIDPKIGHVVRASDPQDILTAIARIRRELQLNYFENQKFGNRSNNANINISNVQQRKPNTPLPVKQCSFCKRIGHTSNECRQRQQNFNSNNQNFPRSNNFQQNYQNGSQQRPPFQQNQQQTQNSQFQQNRPPVITQNPNFVNRPPAIQPNPNYKPNQYRRTMHFNENDQLNSTEESFYTDNSLTNQNYYADNANYHCQQSNNPNYDDYYTANNPNQCFDNNYETTNNVTPVYQDFYLGSPDQPDPPNFENPSVTEIQTQIGNMNLENFNPNLNFPEQQFT</sequence>
<dbReference type="EMBL" id="JAPWTJ010000151">
    <property type="protein sequence ID" value="KAJ8982005.1"/>
    <property type="molecule type" value="Genomic_DNA"/>
</dbReference>
<evidence type="ECO:0000256" key="1">
    <source>
        <dbReference type="SAM" id="MobiDB-lite"/>
    </source>
</evidence>
<comment type="caution">
    <text evidence="2">The sequence shown here is derived from an EMBL/GenBank/DDBJ whole genome shotgun (WGS) entry which is preliminary data.</text>
</comment>
<evidence type="ECO:0000313" key="2">
    <source>
        <dbReference type="EMBL" id="KAJ8982005.1"/>
    </source>
</evidence>
<dbReference type="SUPFAM" id="SSF57756">
    <property type="entry name" value="Retrovirus zinc finger-like domains"/>
    <property type="match status" value="1"/>
</dbReference>
<feature type="region of interest" description="Disordered" evidence="1">
    <location>
        <begin position="244"/>
        <end position="315"/>
    </location>
</feature>